<evidence type="ECO:0000256" key="7">
    <source>
        <dbReference type="ARBA" id="ARBA00022968"/>
    </source>
</evidence>
<dbReference type="PANTHER" id="PTHR48438:SF1">
    <property type="entry name" value="ALPHA-(1,3)-FUCOSYLTRANSFERASE C-RELATED"/>
    <property type="match status" value="1"/>
</dbReference>
<evidence type="ECO:0000256" key="5">
    <source>
        <dbReference type="ARBA" id="ARBA00022679"/>
    </source>
</evidence>
<gene>
    <name evidence="15" type="ORF">LARSCL_LOCUS17305</name>
</gene>
<dbReference type="EMBL" id="CAXIEN010000292">
    <property type="protein sequence ID" value="CAL1291844.1"/>
    <property type="molecule type" value="Genomic_DNA"/>
</dbReference>
<keyword evidence="16" id="KW-1185">Reference proteome</keyword>
<evidence type="ECO:0000256" key="10">
    <source>
        <dbReference type="ARBA" id="ARBA00023136"/>
    </source>
</evidence>
<keyword evidence="7" id="KW-0735">Signal-anchor</keyword>
<keyword evidence="11" id="KW-0325">Glycoprotein</keyword>
<feature type="domain" description="Fucosyltransferase C-terminal" evidence="13">
    <location>
        <begin position="259"/>
        <end position="439"/>
    </location>
</feature>
<dbReference type="Gene3D" id="3.40.50.11660">
    <property type="entry name" value="Glycosyl transferase family 10, C-terminal domain"/>
    <property type="match status" value="1"/>
</dbReference>
<dbReference type="Pfam" id="PF17039">
    <property type="entry name" value="Glyco_tran_10_N"/>
    <property type="match status" value="1"/>
</dbReference>
<dbReference type="GO" id="GO:0032580">
    <property type="term" value="C:Golgi cisterna membrane"/>
    <property type="evidence" value="ECO:0007669"/>
    <property type="project" value="UniProtKB-SubCell"/>
</dbReference>
<evidence type="ECO:0000256" key="4">
    <source>
        <dbReference type="ARBA" id="ARBA00022676"/>
    </source>
</evidence>
<keyword evidence="8 12" id="KW-1133">Transmembrane helix</keyword>
<dbReference type="InterPro" id="IPR001503">
    <property type="entry name" value="Glyco_trans_10"/>
</dbReference>
<evidence type="ECO:0000259" key="13">
    <source>
        <dbReference type="Pfam" id="PF00852"/>
    </source>
</evidence>
<feature type="domain" description="Fucosyltransferase N-terminal" evidence="14">
    <location>
        <begin position="122"/>
        <end position="238"/>
    </location>
</feature>
<evidence type="ECO:0000256" key="1">
    <source>
        <dbReference type="ARBA" id="ARBA00004447"/>
    </source>
</evidence>
<dbReference type="InterPro" id="IPR031481">
    <property type="entry name" value="Glyco_tran_10_N"/>
</dbReference>
<dbReference type="Pfam" id="PF00852">
    <property type="entry name" value="Glyco_transf_10"/>
    <property type="match status" value="1"/>
</dbReference>
<comment type="pathway">
    <text evidence="2">Protein modification; protein glycosylation.</text>
</comment>
<dbReference type="PANTHER" id="PTHR48438">
    <property type="entry name" value="ALPHA-(1,3)-FUCOSYLTRANSFERASE C-RELATED"/>
    <property type="match status" value="1"/>
</dbReference>
<protein>
    <recommendedName>
        <fullName evidence="12">Fucosyltransferase</fullName>
        <ecNumber evidence="12">2.4.1.-</ecNumber>
    </recommendedName>
</protein>
<evidence type="ECO:0000256" key="2">
    <source>
        <dbReference type="ARBA" id="ARBA00004922"/>
    </source>
</evidence>
<evidence type="ECO:0000313" key="15">
    <source>
        <dbReference type="EMBL" id="CAL1291844.1"/>
    </source>
</evidence>
<name>A0AAV2B8T5_9ARAC</name>
<dbReference type="SUPFAM" id="SSF53756">
    <property type="entry name" value="UDP-Glycosyltransferase/glycogen phosphorylase"/>
    <property type="match status" value="1"/>
</dbReference>
<evidence type="ECO:0000256" key="8">
    <source>
        <dbReference type="ARBA" id="ARBA00022989"/>
    </source>
</evidence>
<keyword evidence="10 12" id="KW-0472">Membrane</keyword>
<reference evidence="15 16" key="1">
    <citation type="submission" date="2024-04" db="EMBL/GenBank/DDBJ databases">
        <authorList>
            <person name="Rising A."/>
            <person name="Reimegard J."/>
            <person name="Sonavane S."/>
            <person name="Akerstrom W."/>
            <person name="Nylinder S."/>
            <person name="Hedman E."/>
            <person name="Kallberg Y."/>
        </authorList>
    </citation>
    <scope>NUCLEOTIDE SEQUENCE [LARGE SCALE GENOMIC DNA]</scope>
</reference>
<proteinExistence type="inferred from homology"/>
<dbReference type="InterPro" id="IPR055270">
    <property type="entry name" value="Glyco_tran_10_C"/>
</dbReference>
<dbReference type="FunFam" id="3.40.50.11660:FF:000004">
    <property type="entry name" value="Glycoprotein 3-alpha-L-fucosyltransferase A"/>
    <property type="match status" value="1"/>
</dbReference>
<evidence type="ECO:0000313" key="16">
    <source>
        <dbReference type="Proteomes" id="UP001497382"/>
    </source>
</evidence>
<evidence type="ECO:0000256" key="12">
    <source>
        <dbReference type="RuleBase" id="RU003832"/>
    </source>
</evidence>
<dbReference type="Proteomes" id="UP001497382">
    <property type="component" value="Unassembled WGS sequence"/>
</dbReference>
<comment type="similarity">
    <text evidence="3 12">Belongs to the glycosyltransferase 10 family.</text>
</comment>
<comment type="caution">
    <text evidence="15">The sequence shown here is derived from an EMBL/GenBank/DDBJ whole genome shotgun (WGS) entry which is preliminary data.</text>
</comment>
<evidence type="ECO:0000256" key="6">
    <source>
        <dbReference type="ARBA" id="ARBA00022692"/>
    </source>
</evidence>
<evidence type="ECO:0000256" key="3">
    <source>
        <dbReference type="ARBA" id="ARBA00008919"/>
    </source>
</evidence>
<dbReference type="EC" id="2.4.1.-" evidence="12"/>
<keyword evidence="4 12" id="KW-0328">Glycosyltransferase</keyword>
<evidence type="ECO:0000256" key="11">
    <source>
        <dbReference type="ARBA" id="ARBA00023180"/>
    </source>
</evidence>
<sequence>MYNDVRCYLPRVPVRALHKNAWLLLPLPIVTFFFIFVYSPLDTILVSNTDHPQVPLKLAFVEKANTGSHGFQQIFQTPTAEEKKISFGQSGALQTPTAASKSIGTSKQQVFQTSTTRPRNFTIHVWKHGERMKRRFLRSYGRSVRDPYASCSVNNCRLSANDSRINESDAVLFHLHQTKGPKTLPSYHPEKQIWIFFTDESPLHTFLTTRRYTMKDYNGLFNWSMTYRSDSDIPVPYGRTVPLIEKEKASFQSKDYATLKKKGVAILGSNCGGQNHRWDYVRELQRFIDVDIYGGCGTLKCPGHFTKDCPLIEDYKFYLAFENSNCKEYITEKLWWNAYSKEVVPVVMGAPKPDYEKLCPPNSFIHTDDFESPSDLAKYLDYLMYNDTAYNSFFAWKKNYKVVNEHGYFGSPSLHLCHICEALNNFYGEKPKMYNDLQSFWNPSTDCYKASWTPED</sequence>
<keyword evidence="6 12" id="KW-0812">Transmembrane</keyword>
<keyword evidence="5 12" id="KW-0808">Transferase</keyword>
<evidence type="ECO:0000256" key="9">
    <source>
        <dbReference type="ARBA" id="ARBA00023034"/>
    </source>
</evidence>
<keyword evidence="9 12" id="KW-0333">Golgi apparatus</keyword>
<feature type="transmembrane region" description="Helical" evidence="12">
    <location>
        <begin position="21"/>
        <end position="41"/>
    </location>
</feature>
<accession>A0AAV2B8T5</accession>
<organism evidence="15 16">
    <name type="scientific">Larinioides sclopetarius</name>
    <dbReference type="NCBI Taxonomy" id="280406"/>
    <lineage>
        <taxon>Eukaryota</taxon>
        <taxon>Metazoa</taxon>
        <taxon>Ecdysozoa</taxon>
        <taxon>Arthropoda</taxon>
        <taxon>Chelicerata</taxon>
        <taxon>Arachnida</taxon>
        <taxon>Araneae</taxon>
        <taxon>Araneomorphae</taxon>
        <taxon>Entelegynae</taxon>
        <taxon>Araneoidea</taxon>
        <taxon>Araneidae</taxon>
        <taxon>Larinioides</taxon>
    </lineage>
</organism>
<comment type="subcellular location">
    <subcellularLocation>
        <location evidence="1 12">Golgi apparatus</location>
        <location evidence="1 12">Golgi stack membrane</location>
        <topology evidence="1 12">Single-pass type II membrane protein</topology>
    </subcellularLocation>
</comment>
<dbReference type="GO" id="GO:0008417">
    <property type="term" value="F:fucosyltransferase activity"/>
    <property type="evidence" value="ECO:0007669"/>
    <property type="project" value="InterPro"/>
</dbReference>
<evidence type="ECO:0000259" key="14">
    <source>
        <dbReference type="Pfam" id="PF17039"/>
    </source>
</evidence>
<dbReference type="AlphaFoldDB" id="A0AAV2B8T5"/>
<dbReference type="InterPro" id="IPR038577">
    <property type="entry name" value="GT10-like_C_sf"/>
</dbReference>